<dbReference type="InterPro" id="IPR017926">
    <property type="entry name" value="GATASE"/>
</dbReference>
<evidence type="ECO:0000256" key="7">
    <source>
        <dbReference type="ARBA" id="ARBA00022975"/>
    </source>
</evidence>
<dbReference type="VEuPathDB" id="GiardiaDB:GL50803_004507"/>
<dbReference type="Pfam" id="PF00117">
    <property type="entry name" value="GATase"/>
    <property type="match status" value="1"/>
</dbReference>
<dbReference type="GO" id="GO:0019856">
    <property type="term" value="P:pyrimidine nucleobase biosynthetic process"/>
    <property type="evidence" value="ECO:0007669"/>
    <property type="project" value="TreeGrafter"/>
</dbReference>
<dbReference type="VEuPathDB" id="GiardiaDB:DHA2_4507"/>
<dbReference type="InterPro" id="IPR004468">
    <property type="entry name" value="CTP_synthase"/>
</dbReference>
<reference evidence="13" key="1">
    <citation type="submission" date="2012-02" db="EMBL/GenBank/DDBJ databases">
        <title>Genome sequencing of Giardia lamblia Genotypes A2 and B isolates (DH and GS) and comparative analysis with the genomes of Genotypes A1 and E (WB and Pig).</title>
        <authorList>
            <person name="Adam R."/>
            <person name="Dahlstrom E."/>
            <person name="Martens C."/>
            <person name="Bruno D."/>
            <person name="Barbian K."/>
            <person name="Porcella S.F."/>
            <person name="Nash T."/>
        </authorList>
    </citation>
    <scope>NUCLEOTIDE SEQUENCE</scope>
    <source>
        <strain evidence="13">GS</strain>
    </source>
</reference>
<evidence type="ECO:0000256" key="4">
    <source>
        <dbReference type="ARBA" id="ARBA00022741"/>
    </source>
</evidence>
<dbReference type="VEuPathDB" id="GiardiaDB:GL50581_2652"/>
<dbReference type="EC" id="6.3.4.2" evidence="9"/>
<dbReference type="PROSITE" id="PS51273">
    <property type="entry name" value="GATASE_TYPE_1"/>
    <property type="match status" value="1"/>
</dbReference>
<evidence type="ECO:0000313" key="12">
    <source>
        <dbReference type="EMBL" id="ESU41924.1"/>
    </source>
</evidence>
<evidence type="ECO:0000259" key="11">
    <source>
        <dbReference type="Pfam" id="PF06418"/>
    </source>
</evidence>
<dbReference type="Gene3D" id="3.40.50.880">
    <property type="match status" value="1"/>
</dbReference>
<dbReference type="Gene3D" id="3.40.50.300">
    <property type="entry name" value="P-loop containing nucleotide triphosphate hydrolases"/>
    <property type="match status" value="1"/>
</dbReference>
<keyword evidence="4 9" id="KW-0547">Nucleotide-binding</keyword>
<dbReference type="GO" id="GO:0003883">
    <property type="term" value="F:CTP synthase activity"/>
    <property type="evidence" value="ECO:0007669"/>
    <property type="project" value="UniProtKB-UniRule"/>
</dbReference>
<reference evidence="12 13" key="2">
    <citation type="journal article" date="2013" name="Genome Biol. Evol.">
        <title>Genome sequencing of Giardia lamblia genotypes A2 and B isolates (DH and GS) and comparative analysis with the genomes of genotypes A1 and E (WB and Pig).</title>
        <authorList>
            <person name="Adam R.D."/>
            <person name="Dahlstrom E.W."/>
            <person name="Martens C.A."/>
            <person name="Bruno D.P."/>
            <person name="Barbian K.D."/>
            <person name="Ricklefs S.M."/>
            <person name="Hernandez M.M."/>
            <person name="Narla N.P."/>
            <person name="Patel R.B."/>
            <person name="Porcella S.F."/>
            <person name="Nash T.E."/>
        </authorList>
    </citation>
    <scope>NUCLEOTIDE SEQUENCE [LARGE SCALE GENOMIC DNA]</scope>
    <source>
        <strain evidence="12 13">GS</strain>
    </source>
</reference>
<dbReference type="InterPro" id="IPR017456">
    <property type="entry name" value="CTP_synthase_N"/>
</dbReference>
<proteinExistence type="inferred from homology"/>
<evidence type="ECO:0000259" key="10">
    <source>
        <dbReference type="Pfam" id="PF00117"/>
    </source>
</evidence>
<evidence type="ECO:0000256" key="6">
    <source>
        <dbReference type="ARBA" id="ARBA00022962"/>
    </source>
</evidence>
<dbReference type="Pfam" id="PF06418">
    <property type="entry name" value="CTP_synth_N"/>
    <property type="match status" value="1"/>
</dbReference>
<dbReference type="UniPathway" id="UPA00159">
    <property type="reaction ID" value="UER00277"/>
</dbReference>
<dbReference type="PANTHER" id="PTHR11550:SF0">
    <property type="entry name" value="CTP SYNTHASE-RELATED"/>
    <property type="match status" value="1"/>
</dbReference>
<keyword evidence="5 9" id="KW-0067">ATP-binding</keyword>
<dbReference type="OrthoDB" id="10253026at2759"/>
<evidence type="ECO:0000256" key="5">
    <source>
        <dbReference type="ARBA" id="ARBA00022840"/>
    </source>
</evidence>
<evidence type="ECO:0000256" key="2">
    <source>
        <dbReference type="ARBA" id="ARBA00007533"/>
    </source>
</evidence>
<comment type="catalytic activity">
    <reaction evidence="8 9">
        <text>UTP + L-glutamine + ATP + H2O = CTP + L-glutamate + ADP + phosphate + 2 H(+)</text>
        <dbReference type="Rhea" id="RHEA:26426"/>
        <dbReference type="ChEBI" id="CHEBI:15377"/>
        <dbReference type="ChEBI" id="CHEBI:15378"/>
        <dbReference type="ChEBI" id="CHEBI:29985"/>
        <dbReference type="ChEBI" id="CHEBI:30616"/>
        <dbReference type="ChEBI" id="CHEBI:37563"/>
        <dbReference type="ChEBI" id="CHEBI:43474"/>
        <dbReference type="ChEBI" id="CHEBI:46398"/>
        <dbReference type="ChEBI" id="CHEBI:58359"/>
        <dbReference type="ChEBI" id="CHEBI:456216"/>
        <dbReference type="EC" id="6.3.4.2"/>
    </reaction>
</comment>
<dbReference type="GO" id="GO:0042802">
    <property type="term" value="F:identical protein binding"/>
    <property type="evidence" value="ECO:0007669"/>
    <property type="project" value="TreeGrafter"/>
</dbReference>
<evidence type="ECO:0000256" key="8">
    <source>
        <dbReference type="ARBA" id="ARBA00047781"/>
    </source>
</evidence>
<comment type="similarity">
    <text evidence="2 9">Belongs to the CTP synthase family.</text>
</comment>
<dbReference type="PANTHER" id="PTHR11550">
    <property type="entry name" value="CTP SYNTHASE"/>
    <property type="match status" value="1"/>
</dbReference>
<dbReference type="CDD" id="cd01746">
    <property type="entry name" value="GATase1_CTP_Synthase"/>
    <property type="match status" value="1"/>
</dbReference>
<dbReference type="InterPro" id="IPR029062">
    <property type="entry name" value="Class_I_gatase-like"/>
</dbReference>
<evidence type="ECO:0000256" key="9">
    <source>
        <dbReference type="RuleBase" id="RU810713"/>
    </source>
</evidence>
<dbReference type="GO" id="GO:0005524">
    <property type="term" value="F:ATP binding"/>
    <property type="evidence" value="ECO:0007669"/>
    <property type="project" value="UniProtKB-KW"/>
</dbReference>
<dbReference type="SUPFAM" id="SSF52540">
    <property type="entry name" value="P-loop containing nucleoside triphosphate hydrolases"/>
    <property type="match status" value="1"/>
</dbReference>
<organism evidence="12 13">
    <name type="scientific">Giardia intestinalis</name>
    <name type="common">Giardia lamblia</name>
    <dbReference type="NCBI Taxonomy" id="5741"/>
    <lineage>
        <taxon>Eukaryota</taxon>
        <taxon>Metamonada</taxon>
        <taxon>Diplomonadida</taxon>
        <taxon>Hexamitidae</taxon>
        <taxon>Giardiinae</taxon>
        <taxon>Giardia</taxon>
    </lineage>
</organism>
<gene>
    <name evidence="12" type="ORF">GSB_4507</name>
</gene>
<evidence type="ECO:0000256" key="1">
    <source>
        <dbReference type="ARBA" id="ARBA00005171"/>
    </source>
</evidence>
<keyword evidence="7 9" id="KW-0665">Pyrimidine biosynthesis</keyword>
<keyword evidence="6 9" id="KW-0315">Glutamine amidotransferase</keyword>
<sequence>MDLDVESNHCSNAFEKGLVHIILQGYALHLYRLIYITNVSEISITRIAMLVVSKTNRLLHNKIFSPPVYNPVQILWEIHILKIALMPLSADVTKGVQRFIFILTDDYNAKATALSAYLASYLDQKKIPFSYLKLSTTLSLTFGNLSPEKEGEAFITWDGGEVDYDVGIIERSITGELPRTSCLTLGQAIQQLYILQAKQQETGFTRLTFEEDLLDYLVNYIQTEPTLQHPHSPNTNSYDIPIRIVEIGGGVRQPSTQIFTRTIERLLSLSCGEDPPPSAPQRGSVIILMATANPDAIKPEIMQLFCGYAPDYLIQLRNLNSTDILDDEYTIHATRVDSKGMSDEEIMLKELIAKWNKTWALKAFTAKSTTELVSSMAVLPSYTNENALTAENDMKKAVEMAKCTGQIEELGSVLAEMKVDREELVNLGSDVLEEFDNAIAHVNEAQDHAREWFFNAICMICGTAKETEVCPVCALNSHSLDVNEAITEATFTYMASPAELECKMVSQKLVHTRLASNICEDDQSEEIISDMMLYDSESDTGTTTERSYPHLPKKYFGSMSVAKMVKNYGDAFLAEKDVNMPLGSLITATTKDMQSFQSYQSGHSCYTDSCAHTPTCHSEIAGPSESGSEVPGEIILAQNSETSTRDKSTHVTLTLAKHHHPSNADGHLKLRIENLKKKEAEMSVQQMLASAAQAKSLRHEMTLKHLDLPCIIAVVGKFVAREDSYLSILEALRATMHKYHHDKPFAFLWVDPTALDEKNCNDILQEAHGFVLPGGFGDIGINGLMLSIQYARTHNKPILGLCLGFQMMVCEFARNVCGLRYANSTEMDPGTPHKLIIPISEMLETGQIKPLHKQQNTANPGTTAKYSTMRLGDLLVSVKADTMLSECYNRYHQVKERHWHSFAVNTQYIDILAKHGLIISGMDFTNQLPMAIELPTETHPFFMATQYHPEFTSKHRLPHTLFAAFVSAIYRIQDM</sequence>
<comment type="caution">
    <text evidence="12">The sequence shown here is derived from an EMBL/GenBank/DDBJ whole genome shotgun (WGS) entry which is preliminary data.</text>
</comment>
<keyword evidence="3 9" id="KW-0436">Ligase</keyword>
<dbReference type="Proteomes" id="UP000018040">
    <property type="component" value="Unassembled WGS sequence"/>
</dbReference>
<dbReference type="AlphaFoldDB" id="V6TTJ9"/>
<dbReference type="VEuPathDB" id="GiardiaDB:QR46_0802"/>
<evidence type="ECO:0000313" key="13">
    <source>
        <dbReference type="Proteomes" id="UP000018040"/>
    </source>
</evidence>
<feature type="domain" description="CTP synthase N-terminal" evidence="11">
    <location>
        <begin position="115"/>
        <end position="266"/>
    </location>
</feature>
<comment type="function">
    <text evidence="9">Catalyzes the ATP-dependent amination of UTP to CTP with either L-glutamine or ammonia as the source of nitrogen.</text>
</comment>
<evidence type="ECO:0000256" key="3">
    <source>
        <dbReference type="ARBA" id="ARBA00022598"/>
    </source>
</evidence>
<dbReference type="InterPro" id="IPR027417">
    <property type="entry name" value="P-loop_NTPase"/>
</dbReference>
<dbReference type="GO" id="GO:0044210">
    <property type="term" value="P:'de novo' CTP biosynthetic process"/>
    <property type="evidence" value="ECO:0007669"/>
    <property type="project" value="UniProtKB-UniRule"/>
</dbReference>
<protein>
    <recommendedName>
        <fullName evidence="9">CTP synthase</fullName>
        <ecNumber evidence="9">6.3.4.2</ecNumber>
    </recommendedName>
    <alternativeName>
        <fullName evidence="9">UTP--ammonia ligase</fullName>
    </alternativeName>
</protein>
<name>V6TTJ9_GIAIN</name>
<dbReference type="SUPFAM" id="SSF52317">
    <property type="entry name" value="Class I glutamine amidotransferase-like"/>
    <property type="match status" value="1"/>
</dbReference>
<accession>V6TTJ9</accession>
<dbReference type="InterPro" id="IPR033828">
    <property type="entry name" value="GATase1_CTP_Synthase"/>
</dbReference>
<dbReference type="EMBL" id="AHHH01000104">
    <property type="protein sequence ID" value="ESU41924.1"/>
    <property type="molecule type" value="Genomic_DNA"/>
</dbReference>
<comment type="pathway">
    <text evidence="1 9">Pyrimidine metabolism; CTP biosynthesis via de novo pathway; CTP from UDP: step 2/2.</text>
</comment>
<feature type="domain" description="Glutamine amidotransferase" evidence="10">
    <location>
        <begin position="723"/>
        <end position="966"/>
    </location>
</feature>